<reference evidence="4" key="1">
    <citation type="submission" date="2012-12" db="EMBL/GenBank/DDBJ databases">
        <authorList>
            <person name="Hellsten U."/>
            <person name="Grimwood J."/>
            <person name="Chapman J.A."/>
            <person name="Shapiro H."/>
            <person name="Aerts A."/>
            <person name="Otillar R.P."/>
            <person name="Terry A.Y."/>
            <person name="Boore J.L."/>
            <person name="Simakov O."/>
            <person name="Marletaz F."/>
            <person name="Cho S.-J."/>
            <person name="Edsinger-Gonzales E."/>
            <person name="Havlak P."/>
            <person name="Kuo D.-H."/>
            <person name="Larsson T."/>
            <person name="Lv J."/>
            <person name="Arendt D."/>
            <person name="Savage R."/>
            <person name="Osoegawa K."/>
            <person name="de Jong P."/>
            <person name="Lindberg D.R."/>
            <person name="Seaver E.C."/>
            <person name="Weisblat D.A."/>
            <person name="Putnam N.H."/>
            <person name="Grigoriev I.V."/>
            <person name="Rokhsar D.S."/>
        </authorList>
    </citation>
    <scope>NUCLEOTIDE SEQUENCE</scope>
</reference>
<proteinExistence type="predicted"/>
<dbReference type="CTD" id="20201190"/>
<keyword evidence="1" id="KW-0472">Membrane</keyword>
<evidence type="ECO:0000256" key="1">
    <source>
        <dbReference type="SAM" id="Phobius"/>
    </source>
</evidence>
<dbReference type="EnsemblMetazoa" id="HelroT165750">
    <property type="protein sequence ID" value="HelroP165750"/>
    <property type="gene ID" value="HelroG165750"/>
</dbReference>
<sequence>MKSNIDNNNNNINKYNNILTLLKICVISLFVASTLSAVIFSLLYNRLESDETLSNQNSNHHRTINDFHSFTNQRICNQIATRYLAFLEFEHFNMGNSGNEDNKNANNNNINNNNNNNNNVIIDKNNNIINNINNNVIIAKNNNNVIIDKNKNIINNNNNNNNNVINDNNNNNNNNVIIDKNNNIINNNNINNNIIIDKNNNNNININSGNSIRHTYCVLQLLTSVLLIYAFTYFNRFLTDLQHYFESKQSGNTIIRDEIKNCGYCGGCSSCRCCRCCHGESCCCCSSCFNCCCGFGCSSASEFDSRKNTKNIEKLNYEGFEYKHFSSDNMINLISSDLNGHKNVNNYKINSTQPPSQNSFLLTPLHHIPTSSPPSPSSPPSLHPIAPSPSYLTPTSLASSSAFSSPLLSSSSSALSSPLPSPAHFLAAPLPSMESLYVEMCFRENNIIEEI</sequence>
<keyword evidence="1" id="KW-1133">Transmembrane helix</keyword>
<name>T1EX90_HELRO</name>
<reference evidence="2 4" key="2">
    <citation type="journal article" date="2013" name="Nature">
        <title>Insights into bilaterian evolution from three spiralian genomes.</title>
        <authorList>
            <person name="Simakov O."/>
            <person name="Marletaz F."/>
            <person name="Cho S.J."/>
            <person name="Edsinger-Gonzales E."/>
            <person name="Havlak P."/>
            <person name="Hellsten U."/>
            <person name="Kuo D.H."/>
            <person name="Larsson T."/>
            <person name="Lv J."/>
            <person name="Arendt D."/>
            <person name="Savage R."/>
            <person name="Osoegawa K."/>
            <person name="de Jong P."/>
            <person name="Grimwood J."/>
            <person name="Chapman J.A."/>
            <person name="Shapiro H."/>
            <person name="Aerts A."/>
            <person name="Otillar R.P."/>
            <person name="Terry A.Y."/>
            <person name="Boore J.L."/>
            <person name="Grigoriev I.V."/>
            <person name="Lindberg D.R."/>
            <person name="Seaver E.C."/>
            <person name="Weisblat D.A."/>
            <person name="Putnam N.H."/>
            <person name="Rokhsar D.S."/>
        </authorList>
    </citation>
    <scope>NUCLEOTIDE SEQUENCE</scope>
</reference>
<dbReference type="AlphaFoldDB" id="T1EX90"/>
<evidence type="ECO:0000313" key="3">
    <source>
        <dbReference type="EnsemblMetazoa" id="HelroP165750"/>
    </source>
</evidence>
<feature type="transmembrane region" description="Helical" evidence="1">
    <location>
        <begin position="20"/>
        <end position="44"/>
    </location>
</feature>
<accession>T1EX90</accession>
<dbReference type="EMBL" id="AMQM01002165">
    <property type="status" value="NOT_ANNOTATED_CDS"/>
    <property type="molecule type" value="Genomic_DNA"/>
</dbReference>
<reference evidence="3" key="3">
    <citation type="submission" date="2015-06" db="UniProtKB">
        <authorList>
            <consortium name="EnsemblMetazoa"/>
        </authorList>
    </citation>
    <scope>IDENTIFICATION</scope>
</reference>
<keyword evidence="4" id="KW-1185">Reference proteome</keyword>
<evidence type="ECO:0000313" key="2">
    <source>
        <dbReference type="EMBL" id="ESN91691.1"/>
    </source>
</evidence>
<evidence type="ECO:0000313" key="4">
    <source>
        <dbReference type="Proteomes" id="UP000015101"/>
    </source>
</evidence>
<dbReference type="HOGENOM" id="CLU_607327_0_0_1"/>
<dbReference type="EMBL" id="KB097700">
    <property type="protein sequence ID" value="ESN91691.1"/>
    <property type="molecule type" value="Genomic_DNA"/>
</dbReference>
<keyword evidence="1" id="KW-0812">Transmembrane</keyword>
<dbReference type="KEGG" id="hro:HELRODRAFT_165750"/>
<dbReference type="Proteomes" id="UP000015101">
    <property type="component" value="Unassembled WGS sequence"/>
</dbReference>
<gene>
    <name evidence="3" type="primary">20201190</name>
    <name evidence="2" type="ORF">HELRODRAFT_165750</name>
</gene>
<dbReference type="RefSeq" id="XP_009030512.1">
    <property type="nucleotide sequence ID" value="XM_009032264.1"/>
</dbReference>
<dbReference type="GeneID" id="20201190"/>
<organism evidence="3 4">
    <name type="scientific">Helobdella robusta</name>
    <name type="common">Californian leech</name>
    <dbReference type="NCBI Taxonomy" id="6412"/>
    <lineage>
        <taxon>Eukaryota</taxon>
        <taxon>Metazoa</taxon>
        <taxon>Spiralia</taxon>
        <taxon>Lophotrochozoa</taxon>
        <taxon>Annelida</taxon>
        <taxon>Clitellata</taxon>
        <taxon>Hirudinea</taxon>
        <taxon>Rhynchobdellida</taxon>
        <taxon>Glossiphoniidae</taxon>
        <taxon>Helobdella</taxon>
    </lineage>
</organism>
<dbReference type="InParanoid" id="T1EX90"/>
<dbReference type="EMBL" id="AMQM01002164">
    <property type="status" value="NOT_ANNOTATED_CDS"/>
    <property type="molecule type" value="Genomic_DNA"/>
</dbReference>
<protein>
    <submittedName>
        <fullName evidence="2 3">Uncharacterized protein</fullName>
    </submittedName>
</protein>